<name>A0ACC4BT78_POPAL</name>
<keyword evidence="2" id="KW-1185">Reference proteome</keyword>
<proteinExistence type="predicted"/>
<reference evidence="1 2" key="1">
    <citation type="journal article" date="2024" name="Plant Biotechnol. J.">
        <title>Genome and CRISPR/Cas9 system of a widespread forest tree (Populus alba) in the world.</title>
        <authorList>
            <person name="Liu Y.J."/>
            <person name="Jiang P.F."/>
            <person name="Han X.M."/>
            <person name="Li X.Y."/>
            <person name="Wang H.M."/>
            <person name="Wang Y.J."/>
            <person name="Wang X.X."/>
            <person name="Zeng Q.Y."/>
        </authorList>
    </citation>
    <scope>NUCLEOTIDE SEQUENCE [LARGE SCALE GENOMIC DNA]</scope>
    <source>
        <strain evidence="2">cv. PAL-ZL1</strain>
    </source>
</reference>
<dbReference type="EMBL" id="RCHU02000008">
    <property type="protein sequence ID" value="KAL3581289.1"/>
    <property type="molecule type" value="Genomic_DNA"/>
</dbReference>
<gene>
    <name evidence="1" type="ORF">D5086_015621</name>
</gene>
<organism evidence="1 2">
    <name type="scientific">Populus alba</name>
    <name type="common">White poplar</name>
    <dbReference type="NCBI Taxonomy" id="43335"/>
    <lineage>
        <taxon>Eukaryota</taxon>
        <taxon>Viridiplantae</taxon>
        <taxon>Streptophyta</taxon>
        <taxon>Embryophyta</taxon>
        <taxon>Tracheophyta</taxon>
        <taxon>Spermatophyta</taxon>
        <taxon>Magnoliopsida</taxon>
        <taxon>eudicotyledons</taxon>
        <taxon>Gunneridae</taxon>
        <taxon>Pentapetalae</taxon>
        <taxon>rosids</taxon>
        <taxon>fabids</taxon>
        <taxon>Malpighiales</taxon>
        <taxon>Salicaceae</taxon>
        <taxon>Saliceae</taxon>
        <taxon>Populus</taxon>
    </lineage>
</organism>
<comment type="caution">
    <text evidence="1">The sequence shown here is derived from an EMBL/GenBank/DDBJ whole genome shotgun (WGS) entry which is preliminary data.</text>
</comment>
<accession>A0ACC4BT78</accession>
<sequence length="83" mass="9440">MQIFFRASNLLHATHCIIKEWGKNGKPGTKISSEESQRTEQQQDPMKYLHGVVAVHTEPLIIPLLLSPKLDQTAENVWVMTKT</sequence>
<evidence type="ECO:0000313" key="1">
    <source>
        <dbReference type="EMBL" id="KAL3581289.1"/>
    </source>
</evidence>
<evidence type="ECO:0000313" key="2">
    <source>
        <dbReference type="Proteomes" id="UP000309997"/>
    </source>
</evidence>
<protein>
    <submittedName>
        <fullName evidence="1">Uncharacterized protein</fullName>
    </submittedName>
</protein>
<dbReference type="Proteomes" id="UP000309997">
    <property type="component" value="Unassembled WGS sequence"/>
</dbReference>